<reference evidence="1" key="3">
    <citation type="submission" date="2025-09" db="UniProtKB">
        <authorList>
            <consortium name="Ensembl"/>
        </authorList>
    </citation>
    <scope>IDENTIFICATION</scope>
</reference>
<evidence type="ECO:0000313" key="2">
    <source>
        <dbReference type="Proteomes" id="UP000472276"/>
    </source>
</evidence>
<dbReference type="Proteomes" id="UP000472276">
    <property type="component" value="Unassembled WGS sequence"/>
</dbReference>
<proteinExistence type="predicted"/>
<evidence type="ECO:0000313" key="1">
    <source>
        <dbReference type="Ensembl" id="ENSOABP00000067096.1"/>
    </source>
</evidence>
<keyword evidence="2" id="KW-1185">Reference proteome</keyword>
<gene>
    <name evidence="1" type="primary">OXLD1</name>
</gene>
<protein>
    <submittedName>
        <fullName evidence="1">Uncharacterized protein</fullName>
    </submittedName>
</protein>
<organism evidence="1 2">
    <name type="scientific">Oreochromis aureus</name>
    <name type="common">Israeli tilapia</name>
    <name type="synonym">Chromis aureus</name>
    <dbReference type="NCBI Taxonomy" id="47969"/>
    <lineage>
        <taxon>Eukaryota</taxon>
        <taxon>Metazoa</taxon>
        <taxon>Chordata</taxon>
        <taxon>Craniata</taxon>
        <taxon>Vertebrata</taxon>
        <taxon>Euteleostomi</taxon>
        <taxon>Actinopterygii</taxon>
        <taxon>Neopterygii</taxon>
        <taxon>Teleostei</taxon>
        <taxon>Neoteleostei</taxon>
        <taxon>Acanthomorphata</taxon>
        <taxon>Ovalentaria</taxon>
        <taxon>Cichlomorphae</taxon>
        <taxon>Cichliformes</taxon>
        <taxon>Cichlidae</taxon>
        <taxon>African cichlids</taxon>
        <taxon>Pseudocrenilabrinae</taxon>
        <taxon>Oreochromini</taxon>
        <taxon>Oreochromis</taxon>
    </lineage>
</organism>
<accession>A0AAZ1XFY4</accession>
<sequence>GASTPPLGLPGVRRSGRSREQLMGWRRSLLLWCVGLNELQHPAEAGAWKSKQMMIITQPSRERSGSTCRYLETAPAAAPLNPLSRDSGSGLVAWVTVPRPEREPQLERDSERTKGHLEDYLGEQVKENMKFNLKTLKTN</sequence>
<dbReference type="AlphaFoldDB" id="A0AAZ1XFY4"/>
<dbReference type="Ensembl" id="ENSOABT00000077036.1">
    <property type="protein sequence ID" value="ENSOABP00000067096.1"/>
    <property type="gene ID" value="ENSOABG00000036964.1"/>
</dbReference>
<reference evidence="1" key="2">
    <citation type="submission" date="2025-08" db="UniProtKB">
        <authorList>
            <consortium name="Ensembl"/>
        </authorList>
    </citation>
    <scope>IDENTIFICATION</scope>
</reference>
<reference evidence="2" key="1">
    <citation type="submission" date="2020-03" db="EMBL/GenBank/DDBJ databases">
        <title>Evolution of repeat sequences and sex chromosomes of tilapia species revealed by chromosome-level genomes.</title>
        <authorList>
            <person name="Xu L."/>
            <person name="Tao W."/>
            <person name="Wang D."/>
            <person name="Zhou Q."/>
        </authorList>
    </citation>
    <scope>NUCLEOTIDE SEQUENCE [LARGE SCALE GENOMIC DNA]</scope>
    <source>
        <strain evidence="2">Israel</strain>
    </source>
</reference>
<name>A0AAZ1XFY4_OREAU</name>